<feature type="region of interest" description="Disordered" evidence="9">
    <location>
        <begin position="426"/>
        <end position="448"/>
    </location>
</feature>
<comment type="caution">
    <text evidence="12">The sequence shown here is derived from an EMBL/GenBank/DDBJ whole genome shotgun (WGS) entry which is preliminary data.</text>
</comment>
<keyword evidence="13" id="KW-1185">Reference proteome</keyword>
<dbReference type="Pfam" id="PF03471">
    <property type="entry name" value="CorC_HlyC"/>
    <property type="match status" value="1"/>
</dbReference>
<evidence type="ECO:0000256" key="8">
    <source>
        <dbReference type="PROSITE-ProRule" id="PRU00703"/>
    </source>
</evidence>
<keyword evidence="3 10" id="KW-0812">Transmembrane</keyword>
<dbReference type="GO" id="GO:0005886">
    <property type="term" value="C:plasma membrane"/>
    <property type="evidence" value="ECO:0007669"/>
    <property type="project" value="UniProtKB-SubCell"/>
</dbReference>
<dbReference type="SUPFAM" id="SSF54631">
    <property type="entry name" value="CBS-domain pair"/>
    <property type="match status" value="1"/>
</dbReference>
<evidence type="ECO:0000256" key="2">
    <source>
        <dbReference type="ARBA" id="ARBA00022475"/>
    </source>
</evidence>
<proteinExistence type="predicted"/>
<organism evidence="12 13">
    <name type="scientific">Oceanipulchritudo coccoides</name>
    <dbReference type="NCBI Taxonomy" id="2706888"/>
    <lineage>
        <taxon>Bacteria</taxon>
        <taxon>Pseudomonadati</taxon>
        <taxon>Verrucomicrobiota</taxon>
        <taxon>Opitutia</taxon>
        <taxon>Puniceicoccales</taxon>
        <taxon>Oceanipulchritudinaceae</taxon>
        <taxon>Oceanipulchritudo</taxon>
    </lineage>
</organism>
<dbReference type="InterPro" id="IPR036318">
    <property type="entry name" value="FAD-bd_PCMH-like_sf"/>
</dbReference>
<dbReference type="CDD" id="cd04590">
    <property type="entry name" value="CBS_pair_CorC_HlyC_assoc"/>
    <property type="match status" value="1"/>
</dbReference>
<keyword evidence="5 10" id="KW-1133">Transmembrane helix</keyword>
<evidence type="ECO:0000256" key="5">
    <source>
        <dbReference type="ARBA" id="ARBA00022989"/>
    </source>
</evidence>
<dbReference type="InterPro" id="IPR005170">
    <property type="entry name" value="Transptr-assoc_dom"/>
</dbReference>
<dbReference type="Proteomes" id="UP000478417">
    <property type="component" value="Unassembled WGS sequence"/>
</dbReference>
<dbReference type="GO" id="GO:0050660">
    <property type="term" value="F:flavin adenine dinucleotide binding"/>
    <property type="evidence" value="ECO:0007669"/>
    <property type="project" value="InterPro"/>
</dbReference>
<evidence type="ECO:0000313" key="13">
    <source>
        <dbReference type="Proteomes" id="UP000478417"/>
    </source>
</evidence>
<dbReference type="AlphaFoldDB" id="A0A6B2LYD7"/>
<comment type="subcellular location">
    <subcellularLocation>
        <location evidence="1">Cell membrane</location>
        <topology evidence="1">Multi-pass membrane protein</topology>
    </subcellularLocation>
</comment>
<evidence type="ECO:0000256" key="10">
    <source>
        <dbReference type="SAM" id="Phobius"/>
    </source>
</evidence>
<dbReference type="SMART" id="SM01091">
    <property type="entry name" value="CorC_HlyC"/>
    <property type="match status" value="1"/>
</dbReference>
<dbReference type="InterPro" id="IPR051676">
    <property type="entry name" value="UPF0053_domain"/>
</dbReference>
<name>A0A6B2LYD7_9BACT</name>
<evidence type="ECO:0000259" key="11">
    <source>
        <dbReference type="PROSITE" id="PS51371"/>
    </source>
</evidence>
<keyword evidence="6 8" id="KW-0129">CBS domain</keyword>
<evidence type="ECO:0000256" key="1">
    <source>
        <dbReference type="ARBA" id="ARBA00004651"/>
    </source>
</evidence>
<evidence type="ECO:0000256" key="7">
    <source>
        <dbReference type="ARBA" id="ARBA00023136"/>
    </source>
</evidence>
<sequence length="448" mass="50202">MSSHISNHLVEIIGIPLTLFFNALLVACEFSLIKIRFSHFNTDLKDQVDAHRLLRPLLQSGDRSIRVIRLGLTGCLILYALFSYPLLIALFGLVPLPGSLATAGAALLAFIVAVTVHQLVGEMFPRAVGLAYPLQSLKTGAPLVIFLGWLTRPIRLLVLGAVRFVWRVWRGESLPDLDSLDLETQIELLRKESPEMSMVAQLILKNTLMMRELVVADVLLPRNQVKYFDLNLTLEENLQMARESGHTRFPLCYGDLDRCLGLIHIKDIFRYPGDLTRMDLRRLKRNMIRIDSEEPLESALTKLLSHRMHMALVIDEFHGTEGLLTLERILEQLVGEIRDEFDADEEVLIKSDLKNDEAIVSGLTPLHEIESIFGTQLDTEEVSTIGGLVTSELGRIPEAGESVEIENLAIEVTDVDDTRVLEVRIRSISASDESEEESDVPGKGPDED</sequence>
<gene>
    <name evidence="12" type="ORF">G0Q06_01620</name>
</gene>
<dbReference type="EMBL" id="JAAGNX010000001">
    <property type="protein sequence ID" value="NDV61142.1"/>
    <property type="molecule type" value="Genomic_DNA"/>
</dbReference>
<evidence type="ECO:0000256" key="4">
    <source>
        <dbReference type="ARBA" id="ARBA00022737"/>
    </source>
</evidence>
<dbReference type="Gene3D" id="3.10.580.10">
    <property type="entry name" value="CBS-domain"/>
    <property type="match status" value="1"/>
</dbReference>
<keyword evidence="4" id="KW-0677">Repeat</keyword>
<feature type="transmembrane region" description="Helical" evidence="10">
    <location>
        <begin position="100"/>
        <end position="120"/>
    </location>
</feature>
<feature type="transmembrane region" description="Helical" evidence="10">
    <location>
        <begin position="70"/>
        <end position="94"/>
    </location>
</feature>
<dbReference type="InterPro" id="IPR002550">
    <property type="entry name" value="CNNM"/>
</dbReference>
<feature type="domain" description="CBS" evidence="11">
    <location>
        <begin position="283"/>
        <end position="340"/>
    </location>
</feature>
<reference evidence="12 13" key="1">
    <citation type="submission" date="2020-02" db="EMBL/GenBank/DDBJ databases">
        <title>Albibacoteraceae fam. nov., the first described family within the subdivision 4 Verrucomicrobia.</title>
        <authorList>
            <person name="Xi F."/>
        </authorList>
    </citation>
    <scope>NUCLEOTIDE SEQUENCE [LARGE SCALE GENOMIC DNA]</scope>
    <source>
        <strain evidence="12 13">CK1056</strain>
    </source>
</reference>
<dbReference type="InterPro" id="IPR044751">
    <property type="entry name" value="Ion_transp-like_CBS"/>
</dbReference>
<evidence type="ECO:0000256" key="6">
    <source>
        <dbReference type="ARBA" id="ARBA00023122"/>
    </source>
</evidence>
<dbReference type="Gene3D" id="3.30.465.10">
    <property type="match status" value="1"/>
</dbReference>
<dbReference type="PANTHER" id="PTHR43099:SF4">
    <property type="entry name" value="INTEGRAL MEMBRANE PROTEIN"/>
    <property type="match status" value="1"/>
</dbReference>
<feature type="transmembrane region" description="Helical" evidence="10">
    <location>
        <begin position="12"/>
        <end position="33"/>
    </location>
</feature>
<evidence type="ECO:0000256" key="3">
    <source>
        <dbReference type="ARBA" id="ARBA00022692"/>
    </source>
</evidence>
<keyword evidence="7 10" id="KW-0472">Membrane</keyword>
<dbReference type="RefSeq" id="WP_163961804.1">
    <property type="nucleotide sequence ID" value="NZ_JAAGNX010000001.1"/>
</dbReference>
<dbReference type="SUPFAM" id="SSF56176">
    <property type="entry name" value="FAD-binding/transporter-associated domain-like"/>
    <property type="match status" value="1"/>
</dbReference>
<dbReference type="InterPro" id="IPR046342">
    <property type="entry name" value="CBS_dom_sf"/>
</dbReference>
<evidence type="ECO:0000313" key="12">
    <source>
        <dbReference type="EMBL" id="NDV61142.1"/>
    </source>
</evidence>
<accession>A0A6B2LYD7</accession>
<dbReference type="PROSITE" id="PS51371">
    <property type="entry name" value="CBS"/>
    <property type="match status" value="1"/>
</dbReference>
<keyword evidence="2" id="KW-1003">Cell membrane</keyword>
<dbReference type="InterPro" id="IPR016169">
    <property type="entry name" value="FAD-bd_PCMH_sub2"/>
</dbReference>
<protein>
    <submittedName>
        <fullName evidence="12">HlyC/CorC family transporter</fullName>
    </submittedName>
</protein>
<dbReference type="Pfam" id="PF00571">
    <property type="entry name" value="CBS"/>
    <property type="match status" value="2"/>
</dbReference>
<dbReference type="Pfam" id="PF01595">
    <property type="entry name" value="CNNM"/>
    <property type="match status" value="1"/>
</dbReference>
<dbReference type="PANTHER" id="PTHR43099">
    <property type="entry name" value="UPF0053 PROTEIN YRKA"/>
    <property type="match status" value="1"/>
</dbReference>
<dbReference type="InterPro" id="IPR000644">
    <property type="entry name" value="CBS_dom"/>
</dbReference>
<evidence type="ECO:0000256" key="9">
    <source>
        <dbReference type="SAM" id="MobiDB-lite"/>
    </source>
</evidence>